<keyword evidence="2" id="KW-1185">Reference proteome</keyword>
<evidence type="ECO:0000313" key="2">
    <source>
        <dbReference type="Proteomes" id="UP000813463"/>
    </source>
</evidence>
<dbReference type="InterPro" id="IPR052929">
    <property type="entry name" value="RNase_H-like_EbsB-rel"/>
</dbReference>
<reference evidence="3" key="2">
    <citation type="submission" date="2025-08" db="UniProtKB">
        <authorList>
            <consortium name="RefSeq"/>
        </authorList>
    </citation>
    <scope>IDENTIFICATION</scope>
    <source>
        <tissue evidence="3">Leaf</tissue>
    </source>
</reference>
<dbReference type="Gene3D" id="3.30.420.10">
    <property type="entry name" value="Ribonuclease H-like superfamily/Ribonuclease H"/>
    <property type="match status" value="1"/>
</dbReference>
<dbReference type="Pfam" id="PF13456">
    <property type="entry name" value="RVT_3"/>
    <property type="match status" value="1"/>
</dbReference>
<reference evidence="2" key="1">
    <citation type="journal article" date="2021" name="Nat. Commun.">
        <title>Genomic analyses provide insights into spinach domestication and the genetic basis of agronomic traits.</title>
        <authorList>
            <person name="Cai X."/>
            <person name="Sun X."/>
            <person name="Xu C."/>
            <person name="Sun H."/>
            <person name="Wang X."/>
            <person name="Ge C."/>
            <person name="Zhang Z."/>
            <person name="Wang Q."/>
            <person name="Fei Z."/>
            <person name="Jiao C."/>
            <person name="Wang Q."/>
        </authorList>
    </citation>
    <scope>NUCLEOTIDE SEQUENCE [LARGE SCALE GENOMIC DNA]</scope>
    <source>
        <strain evidence="2">cv. Varoflay</strain>
    </source>
</reference>
<dbReference type="InterPro" id="IPR036397">
    <property type="entry name" value="RNaseH_sf"/>
</dbReference>
<evidence type="ECO:0000313" key="3">
    <source>
        <dbReference type="RefSeq" id="XP_056688616.1"/>
    </source>
</evidence>
<sequence length="206" mass="22903">MEIADEFDYLKREKGRWRRRRIDVRAPGSGYRGLRRREEAVWEPPKSGIMKVNVDGALFKDTGVGLGVVIRDENGRVVRAACLQTKQRWDVPVVEAKAIALGIKLAAQSNATMVEVECDNMQVVSLINGARKDGSQLGIIVREIKCLASCFDSVKFSHVFREANLAAHTMAHLSPLEFSTRVWVGGCPSILDDVIASDFCLMNNNN</sequence>
<protein>
    <recommendedName>
        <fullName evidence="1">RNase H type-1 domain-containing protein</fullName>
    </recommendedName>
</protein>
<dbReference type="InterPro" id="IPR012337">
    <property type="entry name" value="RNaseH-like_sf"/>
</dbReference>
<dbReference type="SUPFAM" id="SSF53098">
    <property type="entry name" value="Ribonuclease H-like"/>
    <property type="match status" value="1"/>
</dbReference>
<name>A0ABM3QZ82_SPIOL</name>
<accession>A0ABM3QZ82</accession>
<dbReference type="CDD" id="cd06222">
    <property type="entry name" value="RNase_H_like"/>
    <property type="match status" value="1"/>
</dbReference>
<proteinExistence type="predicted"/>
<dbReference type="PANTHER" id="PTHR47074:SF48">
    <property type="entry name" value="POLYNUCLEOTIDYL TRANSFERASE, RIBONUCLEASE H-LIKE SUPERFAMILY PROTEIN"/>
    <property type="match status" value="1"/>
</dbReference>
<dbReference type="PANTHER" id="PTHR47074">
    <property type="entry name" value="BNAC02G40300D PROTEIN"/>
    <property type="match status" value="1"/>
</dbReference>
<dbReference type="RefSeq" id="XP_056688616.1">
    <property type="nucleotide sequence ID" value="XM_056832638.1"/>
</dbReference>
<evidence type="ECO:0000259" key="1">
    <source>
        <dbReference type="Pfam" id="PF13456"/>
    </source>
</evidence>
<dbReference type="GeneID" id="130463493"/>
<gene>
    <name evidence="3" type="primary">LOC130463493</name>
</gene>
<organism evidence="2 3">
    <name type="scientific">Spinacia oleracea</name>
    <name type="common">Spinach</name>
    <dbReference type="NCBI Taxonomy" id="3562"/>
    <lineage>
        <taxon>Eukaryota</taxon>
        <taxon>Viridiplantae</taxon>
        <taxon>Streptophyta</taxon>
        <taxon>Embryophyta</taxon>
        <taxon>Tracheophyta</taxon>
        <taxon>Spermatophyta</taxon>
        <taxon>Magnoliopsida</taxon>
        <taxon>eudicotyledons</taxon>
        <taxon>Gunneridae</taxon>
        <taxon>Pentapetalae</taxon>
        <taxon>Caryophyllales</taxon>
        <taxon>Chenopodiaceae</taxon>
        <taxon>Chenopodioideae</taxon>
        <taxon>Anserineae</taxon>
        <taxon>Spinacia</taxon>
    </lineage>
</organism>
<dbReference type="Proteomes" id="UP000813463">
    <property type="component" value="Chromosome 1"/>
</dbReference>
<dbReference type="InterPro" id="IPR044730">
    <property type="entry name" value="RNase_H-like_dom_plant"/>
</dbReference>
<dbReference type="InterPro" id="IPR002156">
    <property type="entry name" value="RNaseH_domain"/>
</dbReference>
<feature type="domain" description="RNase H type-1" evidence="1">
    <location>
        <begin position="53"/>
        <end position="172"/>
    </location>
</feature>